<dbReference type="InterPro" id="IPR008613">
    <property type="entry name" value="Excalibur_Ca-bd_domain"/>
</dbReference>
<evidence type="ECO:0000313" key="3">
    <source>
        <dbReference type="EMBL" id="QBI55563.1"/>
    </source>
</evidence>
<keyword evidence="4" id="KW-1185">Reference proteome</keyword>
<feature type="region of interest" description="Disordered" evidence="1">
    <location>
        <begin position="54"/>
        <end position="152"/>
    </location>
</feature>
<accession>A0A4P6Q4P2</accession>
<dbReference type="Proteomes" id="UP000292235">
    <property type="component" value="Chromosome"/>
</dbReference>
<evidence type="ECO:0000256" key="1">
    <source>
        <dbReference type="SAM" id="MobiDB-lite"/>
    </source>
</evidence>
<gene>
    <name evidence="3" type="ORF">EKD16_19000</name>
</gene>
<evidence type="ECO:0000313" key="4">
    <source>
        <dbReference type="Proteomes" id="UP000292235"/>
    </source>
</evidence>
<dbReference type="PROSITE" id="PS51257">
    <property type="entry name" value="PROKAR_LIPOPROTEIN"/>
    <property type="match status" value="1"/>
</dbReference>
<feature type="compositionally biased region" description="Gly residues" evidence="1">
    <location>
        <begin position="85"/>
        <end position="95"/>
    </location>
</feature>
<dbReference type="EMBL" id="CP036455">
    <property type="protein sequence ID" value="QBI55563.1"/>
    <property type="molecule type" value="Genomic_DNA"/>
</dbReference>
<feature type="compositionally biased region" description="Pro residues" evidence="1">
    <location>
        <begin position="97"/>
        <end position="112"/>
    </location>
</feature>
<name>A0A4P6Q4P2_9ACTN</name>
<organism evidence="3 4">
    <name type="scientific">Streptomonospora litoralis</name>
    <dbReference type="NCBI Taxonomy" id="2498135"/>
    <lineage>
        <taxon>Bacteria</taxon>
        <taxon>Bacillati</taxon>
        <taxon>Actinomycetota</taxon>
        <taxon>Actinomycetes</taxon>
        <taxon>Streptosporangiales</taxon>
        <taxon>Nocardiopsidaceae</taxon>
        <taxon>Streptomonospora</taxon>
    </lineage>
</organism>
<dbReference type="SMART" id="SM00894">
    <property type="entry name" value="Excalibur"/>
    <property type="match status" value="1"/>
</dbReference>
<feature type="compositionally biased region" description="Low complexity" evidence="1">
    <location>
        <begin position="54"/>
        <end position="77"/>
    </location>
</feature>
<feature type="compositionally biased region" description="Basic and acidic residues" evidence="1">
    <location>
        <begin position="141"/>
        <end position="152"/>
    </location>
</feature>
<dbReference type="RefSeq" id="WP_131099577.1">
    <property type="nucleotide sequence ID" value="NZ_CP036455.1"/>
</dbReference>
<proteinExistence type="predicted"/>
<reference evidence="3 4" key="1">
    <citation type="submission" date="2019-02" db="EMBL/GenBank/DDBJ databases">
        <authorList>
            <person name="Khodamoradi S."/>
            <person name="Hahnke R.L."/>
            <person name="Kaempfer P."/>
            <person name="Schumann P."/>
            <person name="Rohde M."/>
            <person name="Steinert M."/>
            <person name="Luzhetskyy A."/>
            <person name="Wink J."/>
            <person name="Ruckert C."/>
        </authorList>
    </citation>
    <scope>NUCLEOTIDE SEQUENCE [LARGE SCALE GENOMIC DNA]</scope>
    <source>
        <strain evidence="3 4">M2</strain>
    </source>
</reference>
<dbReference type="AlphaFoldDB" id="A0A4P6Q4P2"/>
<dbReference type="KEGG" id="strr:EKD16_19000"/>
<protein>
    <submittedName>
        <fullName evidence="3">Excalibur calcium-binding domain protein</fullName>
    </submittedName>
</protein>
<dbReference type="OrthoDB" id="4337778at2"/>
<sequence precursor="true">MTDSNNRTAIAVTAGCGALVFFVLVVGACSAAISAAGDAPDGPRPTVTATVTAVATTTETATPRVTATETVTETAEPPADDNDDNGGGGGGGGGAPAAPPAPPAPEPEPEPAPDVYYENCTDARAKGGAPVYRGEPGYGPHLDRDGDGVGCE</sequence>
<dbReference type="Pfam" id="PF05901">
    <property type="entry name" value="Excalibur"/>
    <property type="match status" value="1"/>
</dbReference>
<feature type="domain" description="Excalibur calcium-binding" evidence="2">
    <location>
        <begin position="116"/>
        <end position="152"/>
    </location>
</feature>
<evidence type="ECO:0000259" key="2">
    <source>
        <dbReference type="SMART" id="SM00894"/>
    </source>
</evidence>